<sequence>MVEHLEQLLFAIVEIIAQGFACTGLVTLDQQIANEPVALEPGRYSCSLLLSRSVENPELAQRILDVTRVFLKQPRN</sequence>
<dbReference type="AlphaFoldDB" id="A0A423GXR7"/>
<name>A0A423GXR7_9PSED</name>
<reference evidence="1 2" key="1">
    <citation type="submission" date="2016-10" db="EMBL/GenBank/DDBJ databases">
        <title>Comparative genome analysis of multiple Pseudomonas spp. focuses on biocontrol and plant growth promoting traits.</title>
        <authorList>
            <person name="Tao X.-Y."/>
            <person name="Taylor C.G."/>
        </authorList>
    </citation>
    <scope>NUCLEOTIDE SEQUENCE [LARGE SCALE GENOMIC DNA]</scope>
    <source>
        <strain evidence="1 2">48H11</strain>
    </source>
</reference>
<gene>
    <name evidence="1" type="ORF">BK659_23445</name>
</gene>
<evidence type="ECO:0000313" key="1">
    <source>
        <dbReference type="EMBL" id="RON02870.1"/>
    </source>
</evidence>
<comment type="caution">
    <text evidence="1">The sequence shown here is derived from an EMBL/GenBank/DDBJ whole genome shotgun (WGS) entry which is preliminary data.</text>
</comment>
<protein>
    <submittedName>
        <fullName evidence="1">Uncharacterized protein</fullName>
    </submittedName>
</protein>
<accession>A0A423GXR7</accession>
<proteinExistence type="predicted"/>
<dbReference type="Proteomes" id="UP000286071">
    <property type="component" value="Unassembled WGS sequence"/>
</dbReference>
<evidence type="ECO:0000313" key="2">
    <source>
        <dbReference type="Proteomes" id="UP000286071"/>
    </source>
</evidence>
<organism evidence="1 2">
    <name type="scientific">Pseudomonas brassicacearum</name>
    <dbReference type="NCBI Taxonomy" id="930166"/>
    <lineage>
        <taxon>Bacteria</taxon>
        <taxon>Pseudomonadati</taxon>
        <taxon>Pseudomonadota</taxon>
        <taxon>Gammaproteobacteria</taxon>
        <taxon>Pseudomonadales</taxon>
        <taxon>Pseudomonadaceae</taxon>
        <taxon>Pseudomonas</taxon>
    </lineage>
</organism>
<dbReference type="EMBL" id="MOBJ01000024">
    <property type="protein sequence ID" value="RON02870.1"/>
    <property type="molecule type" value="Genomic_DNA"/>
</dbReference>